<dbReference type="InterPro" id="IPR006054">
    <property type="entry name" value="DnaQ"/>
</dbReference>
<comment type="subunit">
    <text evidence="17">DNA polymerase III contains a core (composed of alpha, epsilon and theta chains) that associates with a tau subunit. This core dimerizes to form the POLIII' complex. PolIII' associates with the gamma complex (composed of gamma, delta, delta', psi and chi chains) and with the beta chain to form the complete DNA polymerase III complex.</text>
</comment>
<evidence type="ECO:0000256" key="11">
    <source>
        <dbReference type="ARBA" id="ARBA00022839"/>
    </source>
</evidence>
<evidence type="ECO:0000256" key="5">
    <source>
        <dbReference type="ARBA" id="ARBA00022679"/>
    </source>
</evidence>
<dbReference type="Pfam" id="PF00929">
    <property type="entry name" value="RNase_T"/>
    <property type="match status" value="1"/>
</dbReference>
<feature type="region of interest" description="Disordered" evidence="18">
    <location>
        <begin position="175"/>
        <end position="209"/>
    </location>
</feature>
<feature type="domain" description="Exonuclease" evidence="19">
    <location>
        <begin position="2"/>
        <end position="173"/>
    </location>
</feature>
<dbReference type="RefSeq" id="WP_377212591.1">
    <property type="nucleotide sequence ID" value="NZ_JBHTJV010000009.1"/>
</dbReference>
<evidence type="ECO:0000256" key="10">
    <source>
        <dbReference type="ARBA" id="ARBA00022801"/>
    </source>
</evidence>
<dbReference type="EMBL" id="JBHTJV010000009">
    <property type="protein sequence ID" value="MFD0916738.1"/>
    <property type="molecule type" value="Genomic_DNA"/>
</dbReference>
<dbReference type="NCBIfam" id="TIGR01406">
    <property type="entry name" value="dnaQ_proteo"/>
    <property type="match status" value="1"/>
</dbReference>
<comment type="cofactor">
    <cofactor evidence="1 17">
        <name>Mn(2+)</name>
        <dbReference type="ChEBI" id="CHEBI:29035"/>
    </cofactor>
</comment>
<evidence type="ECO:0000256" key="12">
    <source>
        <dbReference type="ARBA" id="ARBA00022842"/>
    </source>
</evidence>
<dbReference type="InterPro" id="IPR012337">
    <property type="entry name" value="RNaseH-like_sf"/>
</dbReference>
<comment type="cofactor">
    <cofactor evidence="2 17">
        <name>Mg(2+)</name>
        <dbReference type="ChEBI" id="CHEBI:18420"/>
    </cofactor>
</comment>
<dbReference type="Gene3D" id="3.30.420.10">
    <property type="entry name" value="Ribonuclease H-like superfamily/Ribonuclease H"/>
    <property type="match status" value="1"/>
</dbReference>
<dbReference type="EC" id="2.7.7.7" evidence="3 17"/>
<keyword evidence="21" id="KW-1185">Reference proteome</keyword>
<organism evidence="20 21">
    <name type="scientific">Pseudahrensia aquimaris</name>
    <dbReference type="NCBI Taxonomy" id="744461"/>
    <lineage>
        <taxon>Bacteria</taxon>
        <taxon>Pseudomonadati</taxon>
        <taxon>Pseudomonadota</taxon>
        <taxon>Alphaproteobacteria</taxon>
        <taxon>Hyphomicrobiales</taxon>
        <taxon>Ahrensiaceae</taxon>
        <taxon>Pseudahrensia</taxon>
    </lineage>
</organism>
<evidence type="ECO:0000256" key="2">
    <source>
        <dbReference type="ARBA" id="ARBA00001946"/>
    </source>
</evidence>
<dbReference type="Proteomes" id="UP001597101">
    <property type="component" value="Unassembled WGS sequence"/>
</dbReference>
<dbReference type="InterPro" id="IPR013520">
    <property type="entry name" value="Ribonucl_H"/>
</dbReference>
<evidence type="ECO:0000256" key="15">
    <source>
        <dbReference type="ARBA" id="ARBA00025483"/>
    </source>
</evidence>
<comment type="function">
    <text evidence="15 17">DNA polymerase III is a complex, multichain enzyme responsible for most of the replicative synthesis in bacteria. The epsilon subunit contain the editing function and is a proofreading 3'-5' exonuclease.</text>
</comment>
<gene>
    <name evidence="17 20" type="primary">dnaQ</name>
    <name evidence="20" type="ORF">ACFQ14_09995</name>
</gene>
<name>A0ABW3FG77_9HYPH</name>
<comment type="catalytic activity">
    <reaction evidence="16 17">
        <text>DNA(n) + a 2'-deoxyribonucleoside 5'-triphosphate = DNA(n+1) + diphosphate</text>
        <dbReference type="Rhea" id="RHEA:22508"/>
        <dbReference type="Rhea" id="RHEA-COMP:17339"/>
        <dbReference type="Rhea" id="RHEA-COMP:17340"/>
        <dbReference type="ChEBI" id="CHEBI:33019"/>
        <dbReference type="ChEBI" id="CHEBI:61560"/>
        <dbReference type="ChEBI" id="CHEBI:173112"/>
        <dbReference type="EC" id="2.7.7.7"/>
    </reaction>
</comment>
<comment type="caution">
    <text evidence="20">The sequence shown here is derived from an EMBL/GenBank/DDBJ whole genome shotgun (WGS) entry which is preliminary data.</text>
</comment>
<dbReference type="PANTHER" id="PTHR30231:SF41">
    <property type="entry name" value="DNA POLYMERASE III SUBUNIT EPSILON"/>
    <property type="match status" value="1"/>
</dbReference>
<evidence type="ECO:0000256" key="17">
    <source>
        <dbReference type="RuleBase" id="RU364087"/>
    </source>
</evidence>
<evidence type="ECO:0000256" key="4">
    <source>
        <dbReference type="ARBA" id="ARBA00020352"/>
    </source>
</evidence>
<keyword evidence="6 17" id="KW-0548">Nucleotidyltransferase</keyword>
<keyword evidence="10 17" id="KW-0378">Hydrolase</keyword>
<evidence type="ECO:0000256" key="6">
    <source>
        <dbReference type="ARBA" id="ARBA00022695"/>
    </source>
</evidence>
<protein>
    <recommendedName>
        <fullName evidence="4 17">DNA polymerase III subunit epsilon</fullName>
        <ecNumber evidence="3 17">2.7.7.7</ecNumber>
    </recommendedName>
</protein>
<dbReference type="InterPro" id="IPR006309">
    <property type="entry name" value="DnaQ_proteo"/>
</dbReference>
<evidence type="ECO:0000313" key="21">
    <source>
        <dbReference type="Proteomes" id="UP001597101"/>
    </source>
</evidence>
<evidence type="ECO:0000256" key="1">
    <source>
        <dbReference type="ARBA" id="ARBA00001936"/>
    </source>
</evidence>
<evidence type="ECO:0000313" key="20">
    <source>
        <dbReference type="EMBL" id="MFD0916738.1"/>
    </source>
</evidence>
<evidence type="ECO:0000259" key="19">
    <source>
        <dbReference type="SMART" id="SM00479"/>
    </source>
</evidence>
<keyword evidence="8 17" id="KW-0540">Nuclease</keyword>
<keyword evidence="14 17" id="KW-0464">Manganese</keyword>
<evidence type="ECO:0000256" key="8">
    <source>
        <dbReference type="ARBA" id="ARBA00022722"/>
    </source>
</evidence>
<accession>A0ABW3FG77</accession>
<proteinExistence type="predicted"/>
<sequence>MREIIFDTETTGLNAREGDRIIEIGAVELINRFPTGKTFHIYLNPGDREVHPDAKAVHGISNEDLKDKPFFENVIDEFMDFFGEGALVAHNAKFDMGFFNAEMTRAGLTPFDPARVIDTLEIARRKFPGARASLDALCSRFGISNAHRTLHGALLDSELLAEVYLELTGGRQAGLGFDDGEEQSANARVSPGSYAPQKQRPGKLPPRISRQELQAHAEFVEKMGEAALWKKWISKKAS</sequence>
<keyword evidence="9 17" id="KW-0479">Metal-binding</keyword>
<evidence type="ECO:0000256" key="13">
    <source>
        <dbReference type="ARBA" id="ARBA00022932"/>
    </source>
</evidence>
<dbReference type="PANTHER" id="PTHR30231">
    <property type="entry name" value="DNA POLYMERASE III SUBUNIT EPSILON"/>
    <property type="match status" value="1"/>
</dbReference>
<dbReference type="GO" id="GO:0003887">
    <property type="term" value="F:DNA-directed DNA polymerase activity"/>
    <property type="evidence" value="ECO:0007669"/>
    <property type="project" value="UniProtKB-EC"/>
</dbReference>
<keyword evidence="13 17" id="KW-0239">DNA-directed DNA polymerase</keyword>
<reference evidence="21" key="1">
    <citation type="journal article" date="2019" name="Int. J. Syst. Evol. Microbiol.">
        <title>The Global Catalogue of Microorganisms (GCM) 10K type strain sequencing project: providing services to taxonomists for standard genome sequencing and annotation.</title>
        <authorList>
            <consortium name="The Broad Institute Genomics Platform"/>
            <consortium name="The Broad Institute Genome Sequencing Center for Infectious Disease"/>
            <person name="Wu L."/>
            <person name="Ma J."/>
        </authorList>
    </citation>
    <scope>NUCLEOTIDE SEQUENCE [LARGE SCALE GENOMIC DNA]</scope>
    <source>
        <strain evidence="21">CCUG 60023</strain>
    </source>
</reference>
<evidence type="ECO:0000256" key="7">
    <source>
        <dbReference type="ARBA" id="ARBA00022705"/>
    </source>
</evidence>
<evidence type="ECO:0000256" key="9">
    <source>
        <dbReference type="ARBA" id="ARBA00022723"/>
    </source>
</evidence>
<dbReference type="SUPFAM" id="SSF53098">
    <property type="entry name" value="Ribonuclease H-like"/>
    <property type="match status" value="1"/>
</dbReference>
<dbReference type="NCBIfam" id="TIGR00573">
    <property type="entry name" value="dnaq"/>
    <property type="match status" value="1"/>
</dbReference>
<dbReference type="InterPro" id="IPR036397">
    <property type="entry name" value="RNaseH_sf"/>
</dbReference>
<evidence type="ECO:0000256" key="18">
    <source>
        <dbReference type="SAM" id="MobiDB-lite"/>
    </source>
</evidence>
<keyword evidence="5 17" id="KW-0808">Transferase</keyword>
<dbReference type="CDD" id="cd06131">
    <property type="entry name" value="DNA_pol_III_epsilon_Ecoli_like"/>
    <property type="match status" value="1"/>
</dbReference>
<keyword evidence="7 17" id="KW-0235">DNA replication</keyword>
<dbReference type="NCBIfam" id="NF004316">
    <property type="entry name" value="PRK05711.1"/>
    <property type="match status" value="1"/>
</dbReference>
<evidence type="ECO:0000256" key="3">
    <source>
        <dbReference type="ARBA" id="ARBA00012417"/>
    </source>
</evidence>
<keyword evidence="12 17" id="KW-0460">Magnesium</keyword>
<evidence type="ECO:0000256" key="16">
    <source>
        <dbReference type="ARBA" id="ARBA00049244"/>
    </source>
</evidence>
<keyword evidence="11 17" id="KW-0269">Exonuclease</keyword>
<dbReference type="SMART" id="SM00479">
    <property type="entry name" value="EXOIII"/>
    <property type="match status" value="1"/>
</dbReference>
<evidence type="ECO:0000256" key="14">
    <source>
        <dbReference type="ARBA" id="ARBA00023211"/>
    </source>
</evidence>